<dbReference type="InterPro" id="IPR027278">
    <property type="entry name" value="ACCD_DCysDesulf"/>
</dbReference>
<dbReference type="InterPro" id="IPR001926">
    <property type="entry name" value="TrpB-like_PALP"/>
</dbReference>
<organism evidence="7 8">
    <name type="scientific">Stygiobacter electus</name>
    <dbReference type="NCBI Taxonomy" id="3032292"/>
    <lineage>
        <taxon>Bacteria</taxon>
        <taxon>Pseudomonadati</taxon>
        <taxon>Ignavibacteriota</taxon>
        <taxon>Ignavibacteria</taxon>
        <taxon>Ignavibacteriales</taxon>
        <taxon>Melioribacteraceae</taxon>
        <taxon>Stygiobacter</taxon>
    </lineage>
</organism>
<dbReference type="PANTHER" id="PTHR43780:SF2">
    <property type="entry name" value="1-AMINOCYCLOPROPANE-1-CARBOXYLATE DEAMINASE-RELATED"/>
    <property type="match status" value="1"/>
</dbReference>
<reference evidence="7" key="1">
    <citation type="submission" date="2023-03" db="EMBL/GenBank/DDBJ databases">
        <title>Stygiobacter electus gen. nov., sp. nov., facultatively anaerobic thermotolerant bacterium of the class Ignavibacteria from a well of Yessentuki mineral water deposit.</title>
        <authorList>
            <person name="Podosokorskaya O.A."/>
            <person name="Elcheninov A.G."/>
            <person name="Petrova N.F."/>
            <person name="Zavarzina D.G."/>
            <person name="Kublanov I.V."/>
            <person name="Merkel A.Y."/>
        </authorList>
    </citation>
    <scope>NUCLEOTIDE SEQUENCE</scope>
    <source>
        <strain evidence="7">09-Me</strain>
    </source>
</reference>
<evidence type="ECO:0000256" key="1">
    <source>
        <dbReference type="ARBA" id="ARBA00001933"/>
    </source>
</evidence>
<dbReference type="InterPro" id="IPR036052">
    <property type="entry name" value="TrpB-like_PALP_sf"/>
</dbReference>
<dbReference type="EMBL" id="JARGDL010000005">
    <property type="protein sequence ID" value="MDF1611663.1"/>
    <property type="molecule type" value="Genomic_DNA"/>
</dbReference>
<evidence type="ECO:0000256" key="5">
    <source>
        <dbReference type="PIRSR" id="PIRSR006278-2"/>
    </source>
</evidence>
<proteinExistence type="inferred from homology"/>
<evidence type="ECO:0000313" key="7">
    <source>
        <dbReference type="EMBL" id="MDF1611663.1"/>
    </source>
</evidence>
<dbReference type="Gene3D" id="3.40.50.1100">
    <property type="match status" value="2"/>
</dbReference>
<evidence type="ECO:0000256" key="4">
    <source>
        <dbReference type="PIRSR" id="PIRSR006278-1"/>
    </source>
</evidence>
<dbReference type="Pfam" id="PF00291">
    <property type="entry name" value="PALP"/>
    <property type="match status" value="1"/>
</dbReference>
<comment type="caution">
    <text evidence="7">The sequence shown here is derived from an EMBL/GenBank/DDBJ whole genome shotgun (WGS) entry which is preliminary data.</text>
</comment>
<dbReference type="SUPFAM" id="SSF53686">
    <property type="entry name" value="Tryptophan synthase beta subunit-like PLP-dependent enzymes"/>
    <property type="match status" value="1"/>
</dbReference>
<evidence type="ECO:0000259" key="6">
    <source>
        <dbReference type="Pfam" id="PF00291"/>
    </source>
</evidence>
<name>A0AAE3P252_9BACT</name>
<accession>A0AAE3P252</accession>
<dbReference type="RefSeq" id="WP_321535430.1">
    <property type="nucleotide sequence ID" value="NZ_JARGDL010000005.1"/>
</dbReference>
<dbReference type="AlphaFoldDB" id="A0AAE3P252"/>
<dbReference type="GO" id="GO:0019148">
    <property type="term" value="F:D-cysteine desulfhydrase activity"/>
    <property type="evidence" value="ECO:0007669"/>
    <property type="project" value="TreeGrafter"/>
</dbReference>
<feature type="domain" description="Tryptophan synthase beta chain-like PALP" evidence="6">
    <location>
        <begin position="18"/>
        <end position="290"/>
    </location>
</feature>
<protein>
    <submittedName>
        <fullName evidence="7">Pyridoxal-phosphate dependent enzyme</fullName>
    </submittedName>
</protein>
<comment type="cofactor">
    <cofactor evidence="1">
        <name>pyridoxal 5'-phosphate</name>
        <dbReference type="ChEBI" id="CHEBI:597326"/>
    </cofactor>
</comment>
<dbReference type="Proteomes" id="UP001221302">
    <property type="component" value="Unassembled WGS sequence"/>
</dbReference>
<dbReference type="PIRSF" id="PIRSF006278">
    <property type="entry name" value="ACCD_DCysDesulf"/>
    <property type="match status" value="1"/>
</dbReference>
<keyword evidence="8" id="KW-1185">Reference proteome</keyword>
<feature type="active site" description="Nucleophile" evidence="4">
    <location>
        <position position="70"/>
    </location>
</feature>
<gene>
    <name evidence="7" type="ORF">P0M35_05850</name>
</gene>
<evidence type="ECO:0000256" key="2">
    <source>
        <dbReference type="ARBA" id="ARBA00008639"/>
    </source>
</evidence>
<comment type="similarity">
    <text evidence="2">Belongs to the ACC deaminase/D-cysteine desulfhydrase family.</text>
</comment>
<evidence type="ECO:0000313" key="8">
    <source>
        <dbReference type="Proteomes" id="UP001221302"/>
    </source>
</evidence>
<feature type="modified residue" description="N6-(pyridoxal phosphate)lysine" evidence="5">
    <location>
        <position position="43"/>
    </location>
</feature>
<keyword evidence="3 5" id="KW-0663">Pyridoxal phosphate</keyword>
<evidence type="ECO:0000256" key="3">
    <source>
        <dbReference type="ARBA" id="ARBA00022898"/>
    </source>
</evidence>
<dbReference type="PANTHER" id="PTHR43780">
    <property type="entry name" value="1-AMINOCYCLOPROPANE-1-CARBOXYLATE DEAMINASE-RELATED"/>
    <property type="match status" value="1"/>
</dbReference>
<sequence length="305" mass="34745">MSFENEINLSKAFLQKINFPEKINVNVFVKRLDLIHPFINGNKWFKLKYNLQYAKENDYKTILTFGGAFSNHIHATSAAGKNFGFKTIGVIRGEEHLPLNPTLSFTSKNEMKLFYVSRSDYRKKDSTEFKDWLKQKFGNVLIIPEGGSNLLAIKGASEIPNLIEIDYDYLVTASGTAGTLSGLIIGLQNRKKVLGVSVLKGAEFLSNNVNHFTYEYSKQKFTNWNVIHDYHFGGYAKINRNLISFINQIEKLNDIILDPIYTGKMLFAVFDLAKKNYFMKNKNIVCLHTGGIQGIEGMKEKILLM</sequence>